<keyword evidence="3 8" id="KW-1003">Cell membrane</keyword>
<evidence type="ECO:0000256" key="8">
    <source>
        <dbReference type="HAMAP-Rule" id="MF_01118"/>
    </source>
</evidence>
<evidence type="ECO:0000256" key="3">
    <source>
        <dbReference type="ARBA" id="ARBA00022475"/>
    </source>
</evidence>
<dbReference type="Proteomes" id="UP001629246">
    <property type="component" value="Unassembled WGS sequence"/>
</dbReference>
<dbReference type="SUPFAM" id="SSF103473">
    <property type="entry name" value="MFS general substrate transporter"/>
    <property type="match status" value="1"/>
</dbReference>
<keyword evidence="4 8" id="KW-0997">Cell inner membrane</keyword>
<feature type="transmembrane region" description="Helical" evidence="8">
    <location>
        <begin position="124"/>
        <end position="146"/>
    </location>
</feature>
<feature type="transmembrane region" description="Helical" evidence="8">
    <location>
        <begin position="158"/>
        <end position="177"/>
    </location>
</feature>
<feature type="transmembrane region" description="Helical" evidence="8">
    <location>
        <begin position="377"/>
        <end position="397"/>
    </location>
</feature>
<feature type="transmembrane region" description="Helical" evidence="8">
    <location>
        <begin position="226"/>
        <end position="252"/>
    </location>
</feature>
<dbReference type="Gene3D" id="1.20.1250.20">
    <property type="entry name" value="MFS general substrate transporter like domains"/>
    <property type="match status" value="1"/>
</dbReference>
<comment type="caution">
    <text evidence="10">The sequence shown here is derived from an EMBL/GenBank/DDBJ whole genome shotgun (WGS) entry which is preliminary data.</text>
</comment>
<feature type="transmembrane region" description="Helical" evidence="8">
    <location>
        <begin position="56"/>
        <end position="74"/>
    </location>
</feature>
<sequence length="404" mass="41969">MSDDSCSPSTATAAPLSPTAVTLQILSTVLFTFLVYLAIGIPMAVLPGYIHLDLGYSSFIAGLGISVQYFATFVSRANAGRMIDTVGPKATVMRGMLFCTASGVVLFLASLAQTLPFLSLCLLIVSRTLLGLGESLVGTGAIMWGIGRVGTHNTAKMISWNGIATYAALAIGAPLGVILDRSLGFAVIGLSGLALTTIGYLLARSKPAVDVVQGERLSFKLVLRRVFAYGIGLAFGTIGFGSIATFITLYYADHQWGNAAYSLTLFSAAFVGSRLLFANSINRFGGYRVAVVSFITEAIGLLLLWVATVPEVAMLGAALAGFGFALVFPSLGVEAVNLVPPANRGAALAAYSVFLDLALGFTGPLAGLIVGQFGYPQVFLFAAIASLGAVALSLSLYRSAQRAA</sequence>
<accession>A0ABW9A9K3</accession>
<feature type="transmembrane region" description="Helical" evidence="8">
    <location>
        <begin position="289"/>
        <end position="307"/>
    </location>
</feature>
<dbReference type="InterPro" id="IPR050171">
    <property type="entry name" value="MFS_Transporters"/>
</dbReference>
<dbReference type="InterPro" id="IPR036259">
    <property type="entry name" value="MFS_trans_sf"/>
</dbReference>
<evidence type="ECO:0000256" key="5">
    <source>
        <dbReference type="ARBA" id="ARBA00022692"/>
    </source>
</evidence>
<evidence type="ECO:0000256" key="7">
    <source>
        <dbReference type="ARBA" id="ARBA00023136"/>
    </source>
</evidence>
<dbReference type="NCBIfam" id="NF003477">
    <property type="entry name" value="PRK05122.1"/>
    <property type="match status" value="1"/>
</dbReference>
<feature type="transmembrane region" description="Helical" evidence="8">
    <location>
        <begin position="348"/>
        <end position="371"/>
    </location>
</feature>
<dbReference type="Pfam" id="PF07690">
    <property type="entry name" value="MFS_1"/>
    <property type="match status" value="1"/>
</dbReference>
<evidence type="ECO:0000313" key="11">
    <source>
        <dbReference type="Proteomes" id="UP001629246"/>
    </source>
</evidence>
<feature type="transmembrane region" description="Helical" evidence="8">
    <location>
        <begin position="313"/>
        <end position="336"/>
    </location>
</feature>
<keyword evidence="6 8" id="KW-1133">Transmembrane helix</keyword>
<feature type="transmembrane region" description="Helical" evidence="8">
    <location>
        <begin position="25"/>
        <end position="50"/>
    </location>
</feature>
<evidence type="ECO:0000256" key="2">
    <source>
        <dbReference type="ARBA" id="ARBA00022448"/>
    </source>
</evidence>
<keyword evidence="11" id="KW-1185">Reference proteome</keyword>
<protein>
    <recommendedName>
        <fullName evidence="8">Uncharacterized MFS-type transporter PQR62_10220</fullName>
    </recommendedName>
</protein>
<feature type="transmembrane region" description="Helical" evidence="8">
    <location>
        <begin position="183"/>
        <end position="203"/>
    </location>
</feature>
<evidence type="ECO:0000313" key="10">
    <source>
        <dbReference type="EMBL" id="MFL9924642.1"/>
    </source>
</evidence>
<feature type="transmembrane region" description="Helical" evidence="8">
    <location>
        <begin position="95"/>
        <end position="118"/>
    </location>
</feature>
<dbReference type="InterPro" id="IPR020846">
    <property type="entry name" value="MFS_dom"/>
</dbReference>
<name>A0ABW9A9K3_9BURK</name>
<keyword evidence="7 8" id="KW-0472">Membrane</keyword>
<proteinExistence type="inferred from homology"/>
<reference evidence="10 11" key="1">
    <citation type="journal article" date="2024" name="Chem. Sci.">
        <title>Discovery of megapolipeptins by genome mining of a Burkholderiales bacteria collection.</title>
        <authorList>
            <person name="Paulo B.S."/>
            <person name="Recchia M.J.J."/>
            <person name="Lee S."/>
            <person name="Fergusson C.H."/>
            <person name="Romanowski S.B."/>
            <person name="Hernandez A."/>
            <person name="Krull N."/>
            <person name="Liu D.Y."/>
            <person name="Cavanagh H."/>
            <person name="Bos A."/>
            <person name="Gray C.A."/>
            <person name="Murphy B.T."/>
            <person name="Linington R.G."/>
            <person name="Eustaquio A.S."/>
        </authorList>
    </citation>
    <scope>NUCLEOTIDE SEQUENCE [LARGE SCALE GENOMIC DNA]</scope>
    <source>
        <strain evidence="10 11">RL21-008-BIB-A</strain>
    </source>
</reference>
<comment type="similarity">
    <text evidence="8">Belongs to the major facilitator superfamily. YhhS family.</text>
</comment>
<dbReference type="PANTHER" id="PTHR23517">
    <property type="entry name" value="RESISTANCE PROTEIN MDTM, PUTATIVE-RELATED-RELATED"/>
    <property type="match status" value="1"/>
</dbReference>
<keyword evidence="5 8" id="KW-0812">Transmembrane</keyword>
<comment type="subcellular location">
    <subcellularLocation>
        <location evidence="8">Cell inner membrane</location>
        <topology evidence="8">Multi-pass membrane protein</topology>
    </subcellularLocation>
    <subcellularLocation>
        <location evidence="1">Cell membrane</location>
        <topology evidence="1">Multi-pass membrane protein</topology>
    </subcellularLocation>
</comment>
<dbReference type="PANTHER" id="PTHR23517:SF13">
    <property type="entry name" value="MAJOR FACILITATOR SUPERFAMILY MFS_1"/>
    <property type="match status" value="1"/>
</dbReference>
<evidence type="ECO:0000256" key="1">
    <source>
        <dbReference type="ARBA" id="ARBA00004651"/>
    </source>
</evidence>
<evidence type="ECO:0000256" key="6">
    <source>
        <dbReference type="ARBA" id="ARBA00022989"/>
    </source>
</evidence>
<keyword evidence="2 8" id="KW-0813">Transport</keyword>
<dbReference type="CDD" id="cd17489">
    <property type="entry name" value="MFS_YfcJ_like"/>
    <property type="match status" value="1"/>
</dbReference>
<evidence type="ECO:0000259" key="9">
    <source>
        <dbReference type="PROSITE" id="PS50850"/>
    </source>
</evidence>
<dbReference type="HAMAP" id="MF_01118">
    <property type="entry name" value="MFS_YhhS"/>
    <property type="match status" value="1"/>
</dbReference>
<feature type="transmembrane region" description="Helical" evidence="8">
    <location>
        <begin position="258"/>
        <end position="277"/>
    </location>
</feature>
<evidence type="ECO:0000256" key="4">
    <source>
        <dbReference type="ARBA" id="ARBA00022519"/>
    </source>
</evidence>
<dbReference type="PROSITE" id="PS50850">
    <property type="entry name" value="MFS"/>
    <property type="match status" value="1"/>
</dbReference>
<dbReference type="EMBL" id="JAQQFM010000004">
    <property type="protein sequence ID" value="MFL9924642.1"/>
    <property type="molecule type" value="Genomic_DNA"/>
</dbReference>
<gene>
    <name evidence="10" type="ORF">PQR62_10220</name>
</gene>
<feature type="domain" description="Major facilitator superfamily (MFS) profile" evidence="9">
    <location>
        <begin position="220"/>
        <end position="404"/>
    </location>
</feature>
<dbReference type="RefSeq" id="WP_408157480.1">
    <property type="nucleotide sequence ID" value="NZ_JAQQFM010000004.1"/>
</dbReference>
<dbReference type="InterPro" id="IPR023008">
    <property type="entry name" value="MFS_YhhS-like"/>
</dbReference>
<organism evidence="10 11">
    <name type="scientific">Herbaspirillum lusitanum</name>
    <dbReference type="NCBI Taxonomy" id="213312"/>
    <lineage>
        <taxon>Bacteria</taxon>
        <taxon>Pseudomonadati</taxon>
        <taxon>Pseudomonadota</taxon>
        <taxon>Betaproteobacteria</taxon>
        <taxon>Burkholderiales</taxon>
        <taxon>Oxalobacteraceae</taxon>
        <taxon>Herbaspirillum</taxon>
    </lineage>
</organism>
<dbReference type="InterPro" id="IPR011701">
    <property type="entry name" value="MFS"/>
</dbReference>